<keyword evidence="6" id="KW-0511">Multifunctional enzyme</keyword>
<organism evidence="11 12">
    <name type="scientific">Dinothrombium tinctorium</name>
    <dbReference type="NCBI Taxonomy" id="1965070"/>
    <lineage>
        <taxon>Eukaryota</taxon>
        <taxon>Metazoa</taxon>
        <taxon>Ecdysozoa</taxon>
        <taxon>Arthropoda</taxon>
        <taxon>Chelicerata</taxon>
        <taxon>Arachnida</taxon>
        <taxon>Acari</taxon>
        <taxon>Acariformes</taxon>
        <taxon>Trombidiformes</taxon>
        <taxon>Prostigmata</taxon>
        <taxon>Anystina</taxon>
        <taxon>Parasitengona</taxon>
        <taxon>Trombidioidea</taxon>
        <taxon>Trombidiidae</taxon>
        <taxon>Dinothrombium</taxon>
    </lineage>
</organism>
<evidence type="ECO:0000256" key="7">
    <source>
        <dbReference type="RuleBase" id="RU000688"/>
    </source>
</evidence>
<feature type="domain" description="Reverse transcriptase" evidence="10">
    <location>
        <begin position="149"/>
        <end position="532"/>
    </location>
</feature>
<dbReference type="InterPro" id="IPR000477">
    <property type="entry name" value="RT_dom"/>
</dbReference>
<keyword evidence="3 7" id="KW-0812">Transmembrane</keyword>
<name>A0A443R0C1_9ACAR</name>
<sequence length="646" mass="73994">MELFDFNISAFSFEDEKEKTYDTKHCMKSLFPPNYDERRVFFILIYVILFIIGGIGNVTVLIRLMVKKFRNSSVKLLMIHLSIADMIVIFILIPLEIIWAITLEWPTNEFGCKLLQALRSFGHYLSSMVLICISLDRYFVLTKPLVYTRNNTKKMIAVSWLLSFIFSIPQDEGEDVATFLQELRTFATHCKFNDLNEQLRDQFIVKLRDNQIQSRLLHEDNPELSNVVEMATAMKKALKSTSDFHSNTNVQRISSKRIEKKGHWASVCKTKVNHPQRDEKSNLLHEFNSVMNVQSDSSPIRMEVSINGVLIQMEVDTGSPVFKQGIGKVKGYKAKLHLKEGAKPIFVKARHVPYALKPLIEKELTRIEEEGIIEKVATSEWETPIVPVRKPDGSVKICGDYKVTLNKQGEKFSIIDIRKAYLHLEVANEDQDVLKINTHLGLFRVKRMQFGLASAPTIWQRFIESVLVDDKHNPIKGVGSFFDDVLSAGKDEESHMETLKMIFQKFNEYGIRINVEKTELMRDSIEYCGHILDKNGIHKSPNKKQNRITCIPWYYKLSPIFTQLIIVTQASLPIARRKMGSKCQLSFNESKKLLAYDNVLTLYNPKLPLILACDASSYGLGVVLSHGFRDGTEHPIAYASTTLNKS</sequence>
<reference evidence="11 12" key="1">
    <citation type="journal article" date="2018" name="Gigascience">
        <title>Genomes of trombidid mites reveal novel predicted allergens and laterally-transferred genes associated with secondary metabolism.</title>
        <authorList>
            <person name="Dong X."/>
            <person name="Chaisiri K."/>
            <person name="Xia D."/>
            <person name="Armstrong S.D."/>
            <person name="Fang Y."/>
            <person name="Donnelly M.J."/>
            <person name="Kadowaki T."/>
            <person name="McGarry J.W."/>
            <person name="Darby A.C."/>
            <person name="Makepeace B.L."/>
        </authorList>
    </citation>
    <scope>NUCLEOTIDE SEQUENCE [LARGE SCALE GENOMIC DNA]</scope>
    <source>
        <strain evidence="11">UoL-WK</strain>
    </source>
</reference>
<evidence type="ECO:0000256" key="1">
    <source>
        <dbReference type="ARBA" id="ARBA00004370"/>
    </source>
</evidence>
<dbReference type="SUPFAM" id="SSF56672">
    <property type="entry name" value="DNA/RNA polymerases"/>
    <property type="match status" value="1"/>
</dbReference>
<dbReference type="InterPro" id="IPR050951">
    <property type="entry name" value="Retrovirus_Pol_polyprotein"/>
</dbReference>
<proteinExistence type="inferred from homology"/>
<keyword evidence="7" id="KW-0675">Receptor</keyword>
<evidence type="ECO:0000259" key="10">
    <source>
        <dbReference type="PROSITE" id="PS50878"/>
    </source>
</evidence>
<dbReference type="Gene3D" id="3.10.10.10">
    <property type="entry name" value="HIV Type 1 Reverse Transcriptase, subunit A, domain 1"/>
    <property type="match status" value="2"/>
</dbReference>
<evidence type="ECO:0000313" key="12">
    <source>
        <dbReference type="Proteomes" id="UP000285301"/>
    </source>
</evidence>
<dbReference type="STRING" id="1965070.A0A443R0C1"/>
<keyword evidence="7" id="KW-0807">Transducer</keyword>
<dbReference type="FunFam" id="3.10.10.10:FF:000003">
    <property type="entry name" value="Retrovirus-related Pol polyprotein from transposon 297-like Protein"/>
    <property type="match status" value="1"/>
</dbReference>
<dbReference type="PROSITE" id="PS50262">
    <property type="entry name" value="G_PROTEIN_RECEP_F1_2"/>
    <property type="match status" value="1"/>
</dbReference>
<gene>
    <name evidence="11" type="ORF">B4U79_11464</name>
</gene>
<dbReference type="InterPro" id="IPR043128">
    <property type="entry name" value="Rev_trsase/Diguanyl_cyclase"/>
</dbReference>
<dbReference type="InterPro" id="IPR000276">
    <property type="entry name" value="GPCR_Rhodpsn"/>
</dbReference>
<dbReference type="CDD" id="cd01647">
    <property type="entry name" value="RT_LTR"/>
    <property type="match status" value="1"/>
</dbReference>
<dbReference type="PANTHER" id="PTHR37984">
    <property type="entry name" value="PROTEIN CBG26694"/>
    <property type="match status" value="1"/>
</dbReference>
<comment type="caution">
    <text evidence="11">The sequence shown here is derived from an EMBL/GenBank/DDBJ whole genome shotgun (WGS) entry which is preliminary data.</text>
</comment>
<dbReference type="Gene3D" id="1.20.1070.10">
    <property type="entry name" value="Rhodopsin 7-helix transmembrane proteins"/>
    <property type="match status" value="1"/>
</dbReference>
<evidence type="ECO:0008006" key="13">
    <source>
        <dbReference type="Google" id="ProtNLM"/>
    </source>
</evidence>
<dbReference type="AlphaFoldDB" id="A0A443R0C1"/>
<feature type="transmembrane region" description="Helical" evidence="8">
    <location>
        <begin position="40"/>
        <end position="64"/>
    </location>
</feature>
<dbReference type="SUPFAM" id="SSF81321">
    <property type="entry name" value="Family A G protein-coupled receptor-like"/>
    <property type="match status" value="1"/>
</dbReference>
<protein>
    <recommendedName>
        <fullName evidence="13">G-protein coupled receptors family 1 profile domain-containing protein</fullName>
    </recommendedName>
</protein>
<evidence type="ECO:0000256" key="8">
    <source>
        <dbReference type="SAM" id="Phobius"/>
    </source>
</evidence>
<dbReference type="EMBL" id="NCKU01002820">
    <property type="protein sequence ID" value="RWS08714.1"/>
    <property type="molecule type" value="Genomic_DNA"/>
</dbReference>
<dbReference type="PRINTS" id="PR00237">
    <property type="entry name" value="GPCRRHODOPSN"/>
</dbReference>
<dbReference type="OrthoDB" id="6512428at2759"/>
<keyword evidence="7" id="KW-0297">G-protein coupled receptor</keyword>
<dbReference type="GO" id="GO:0004930">
    <property type="term" value="F:G protein-coupled receptor activity"/>
    <property type="evidence" value="ECO:0007669"/>
    <property type="project" value="UniProtKB-KW"/>
</dbReference>
<keyword evidence="5 8" id="KW-0472">Membrane</keyword>
<dbReference type="Gene3D" id="3.30.70.270">
    <property type="match status" value="1"/>
</dbReference>
<evidence type="ECO:0000256" key="3">
    <source>
        <dbReference type="ARBA" id="ARBA00022692"/>
    </source>
</evidence>
<evidence type="ECO:0000256" key="6">
    <source>
        <dbReference type="ARBA" id="ARBA00023268"/>
    </source>
</evidence>
<dbReference type="PANTHER" id="PTHR37984:SF5">
    <property type="entry name" value="PROTEIN NYNRIN-LIKE"/>
    <property type="match status" value="1"/>
</dbReference>
<dbReference type="Proteomes" id="UP000285301">
    <property type="component" value="Unassembled WGS sequence"/>
</dbReference>
<dbReference type="InterPro" id="IPR043502">
    <property type="entry name" value="DNA/RNA_pol_sf"/>
</dbReference>
<dbReference type="InterPro" id="IPR041577">
    <property type="entry name" value="RT_RNaseH_2"/>
</dbReference>
<comment type="subcellular location">
    <subcellularLocation>
        <location evidence="1">Membrane</location>
    </subcellularLocation>
</comment>
<dbReference type="InterPro" id="IPR017452">
    <property type="entry name" value="GPCR_Rhodpsn_7TM"/>
</dbReference>
<comment type="similarity">
    <text evidence="2 7">Belongs to the G-protein coupled receptor 1 family.</text>
</comment>
<evidence type="ECO:0000256" key="4">
    <source>
        <dbReference type="ARBA" id="ARBA00022989"/>
    </source>
</evidence>
<dbReference type="GO" id="GO:0016020">
    <property type="term" value="C:membrane"/>
    <property type="evidence" value="ECO:0007669"/>
    <property type="project" value="UniProtKB-SubCell"/>
</dbReference>
<dbReference type="PROSITE" id="PS00237">
    <property type="entry name" value="G_PROTEIN_RECEP_F1_1"/>
    <property type="match status" value="1"/>
</dbReference>
<dbReference type="PROSITE" id="PS50878">
    <property type="entry name" value="RT_POL"/>
    <property type="match status" value="1"/>
</dbReference>
<evidence type="ECO:0000259" key="9">
    <source>
        <dbReference type="PROSITE" id="PS50262"/>
    </source>
</evidence>
<dbReference type="Pfam" id="PF00078">
    <property type="entry name" value="RVT_1"/>
    <property type="match status" value="1"/>
</dbReference>
<evidence type="ECO:0000256" key="5">
    <source>
        <dbReference type="ARBA" id="ARBA00023136"/>
    </source>
</evidence>
<keyword evidence="12" id="KW-1185">Reference proteome</keyword>
<dbReference type="GO" id="GO:0003824">
    <property type="term" value="F:catalytic activity"/>
    <property type="evidence" value="ECO:0007669"/>
    <property type="project" value="UniProtKB-KW"/>
</dbReference>
<accession>A0A443R0C1</accession>
<feature type="transmembrane region" description="Helical" evidence="8">
    <location>
        <begin position="76"/>
        <end position="101"/>
    </location>
</feature>
<dbReference type="Pfam" id="PF00001">
    <property type="entry name" value="7tm_1"/>
    <property type="match status" value="1"/>
</dbReference>
<dbReference type="GO" id="GO:0071897">
    <property type="term" value="P:DNA biosynthetic process"/>
    <property type="evidence" value="ECO:0007669"/>
    <property type="project" value="UniProtKB-ARBA"/>
</dbReference>
<dbReference type="Pfam" id="PF17919">
    <property type="entry name" value="RT_RNaseH_2"/>
    <property type="match status" value="1"/>
</dbReference>
<evidence type="ECO:0000313" key="11">
    <source>
        <dbReference type="EMBL" id="RWS08714.1"/>
    </source>
</evidence>
<evidence type="ECO:0000256" key="2">
    <source>
        <dbReference type="ARBA" id="ARBA00010663"/>
    </source>
</evidence>
<keyword evidence="4 8" id="KW-1133">Transmembrane helix</keyword>
<feature type="domain" description="G-protein coupled receptors family 1 profile" evidence="9">
    <location>
        <begin position="56"/>
        <end position="169"/>
    </location>
</feature>